<accession>A0A7K1GJX9</accession>
<protein>
    <submittedName>
        <fullName evidence="1">DUF4249 family protein</fullName>
    </submittedName>
</protein>
<proteinExistence type="predicted"/>
<dbReference type="PROSITE" id="PS51257">
    <property type="entry name" value="PROKAR_LIPOPROTEIN"/>
    <property type="match status" value="1"/>
</dbReference>
<evidence type="ECO:0000313" key="2">
    <source>
        <dbReference type="Proteomes" id="UP000488936"/>
    </source>
</evidence>
<organism evidence="1 2">
    <name type="scientific">Myroides pelagicus</name>
    <dbReference type="NCBI Taxonomy" id="270914"/>
    <lineage>
        <taxon>Bacteria</taxon>
        <taxon>Pseudomonadati</taxon>
        <taxon>Bacteroidota</taxon>
        <taxon>Flavobacteriia</taxon>
        <taxon>Flavobacteriales</taxon>
        <taxon>Flavobacteriaceae</taxon>
        <taxon>Myroides</taxon>
    </lineage>
</organism>
<keyword evidence="2" id="KW-1185">Reference proteome</keyword>
<dbReference type="OrthoDB" id="1430047at2"/>
<name>A0A7K1GJX9_9FLAO</name>
<sequence length="280" mass="32106">MKTIISKLVLFTFILGLISCEKVIDLELNTGEPTLVVEGNIDFNPEKTIDTVSVKLTMTTGYYEKEIPKVNNATVWIEDGKGNRYTLIEVGQTGEYISTEVKKDFVNNKYILHIEHNNQVYEAVEELITTPEIIKIEQSKINIMGKDLYQIKSYFQDTPIEGKRLNYYFNYFQHKALNPEIRVQSNEFSKGNVIDVTFLDIDEKYQVGDTVTLDFHQISRNYYDFLHMLSASISNGGGPFQAPIAQIKGNVKNLTTPGKDAKGYFRVTERRTISHTIYEE</sequence>
<dbReference type="Pfam" id="PF14054">
    <property type="entry name" value="DUF4249"/>
    <property type="match status" value="1"/>
</dbReference>
<dbReference type="Proteomes" id="UP000488936">
    <property type="component" value="Unassembled WGS sequence"/>
</dbReference>
<dbReference type="InterPro" id="IPR025345">
    <property type="entry name" value="DUF4249"/>
</dbReference>
<dbReference type="RefSeq" id="WP_155035148.1">
    <property type="nucleotide sequence ID" value="NZ_JBHTIG010000011.1"/>
</dbReference>
<comment type="caution">
    <text evidence="1">The sequence shown here is derived from an EMBL/GenBank/DDBJ whole genome shotgun (WGS) entry which is preliminary data.</text>
</comment>
<dbReference type="AlphaFoldDB" id="A0A7K1GJX9"/>
<evidence type="ECO:0000313" key="1">
    <source>
        <dbReference type="EMBL" id="MTH29171.1"/>
    </source>
</evidence>
<dbReference type="EMBL" id="WMJY01000006">
    <property type="protein sequence ID" value="MTH29171.1"/>
    <property type="molecule type" value="Genomic_DNA"/>
</dbReference>
<gene>
    <name evidence="1" type="ORF">GJV77_04450</name>
</gene>
<reference evidence="1 2" key="1">
    <citation type="journal article" date="2006" name="Int. J. Syst. Evol. Microbiol.">
        <title>Myroides pelagicus sp. nov., isolated from seawater in Thailand.</title>
        <authorList>
            <person name="Yoon J."/>
            <person name="Maneerat S."/>
            <person name="Kawai F."/>
            <person name="Yokota A."/>
        </authorList>
    </citation>
    <scope>NUCLEOTIDE SEQUENCE [LARGE SCALE GENOMIC DNA]</scope>
    <source>
        <strain evidence="1 2">SM1T</strain>
    </source>
</reference>